<accession>A9NSN6</accession>
<sequence length="145" mass="15738">MLNGTIPESFGNLTHLRKLYLNGNLLSGRVPAALDGGPIRGASFNFSENEGLCGVPGLPSCDNHFTAGAKAGVAVGIIIAGLLFLLCGTCYWKRRQNILRAQRLALHGAPYAKARTHFVRDVQMSRPNIHEHFRAYTDPGPQLLT</sequence>
<evidence type="ECO:0000256" key="1">
    <source>
        <dbReference type="SAM" id="Phobius"/>
    </source>
</evidence>
<evidence type="ECO:0008006" key="3">
    <source>
        <dbReference type="Google" id="ProtNLM"/>
    </source>
</evidence>
<dbReference type="Gene3D" id="3.80.10.10">
    <property type="entry name" value="Ribonuclease Inhibitor"/>
    <property type="match status" value="1"/>
</dbReference>
<dbReference type="InterPro" id="IPR032675">
    <property type="entry name" value="LRR_dom_sf"/>
</dbReference>
<dbReference type="SUPFAM" id="SSF52058">
    <property type="entry name" value="L domain-like"/>
    <property type="match status" value="1"/>
</dbReference>
<feature type="transmembrane region" description="Helical" evidence="1">
    <location>
        <begin position="73"/>
        <end position="92"/>
    </location>
</feature>
<keyword evidence="1" id="KW-1133">Transmembrane helix</keyword>
<dbReference type="AlphaFoldDB" id="A9NSN6"/>
<proteinExistence type="evidence at transcript level"/>
<keyword evidence="1" id="KW-0472">Membrane</keyword>
<name>A9NSN6_PICSI</name>
<dbReference type="EMBL" id="EF084326">
    <property type="protein sequence ID" value="ABK23647.1"/>
    <property type="molecule type" value="mRNA"/>
</dbReference>
<keyword evidence="1" id="KW-0812">Transmembrane</keyword>
<organism evidence="2">
    <name type="scientific">Picea sitchensis</name>
    <name type="common">Sitka spruce</name>
    <name type="synonym">Pinus sitchensis</name>
    <dbReference type="NCBI Taxonomy" id="3332"/>
    <lineage>
        <taxon>Eukaryota</taxon>
        <taxon>Viridiplantae</taxon>
        <taxon>Streptophyta</taxon>
        <taxon>Embryophyta</taxon>
        <taxon>Tracheophyta</taxon>
        <taxon>Spermatophyta</taxon>
        <taxon>Pinopsida</taxon>
        <taxon>Pinidae</taxon>
        <taxon>Conifers I</taxon>
        <taxon>Pinales</taxon>
        <taxon>Pinaceae</taxon>
        <taxon>Picea</taxon>
    </lineage>
</organism>
<evidence type="ECO:0000313" key="2">
    <source>
        <dbReference type="EMBL" id="ABK23647.1"/>
    </source>
</evidence>
<protein>
    <recommendedName>
        <fullName evidence="3">Leucine-rich repeat-containing N-terminal plant-type domain-containing protein</fullName>
    </recommendedName>
</protein>
<reference evidence="2" key="1">
    <citation type="journal article" date="2008" name="BMC Genomics">
        <title>A conifer genomics resource of 200,000 spruce (Picea spp.) ESTs and 6,464 high-quality, sequence-finished full-length cDNAs for Sitka spruce (Picea sitchensis).</title>
        <authorList>
            <person name="Ralph S.G."/>
            <person name="Chun H.J."/>
            <person name="Kolosova N."/>
            <person name="Cooper D."/>
            <person name="Oddy C."/>
            <person name="Ritland C.E."/>
            <person name="Kirkpatrick R."/>
            <person name="Moore R."/>
            <person name="Barber S."/>
            <person name="Holt R.A."/>
            <person name="Jones S.J."/>
            <person name="Marra M.A."/>
            <person name="Douglas C.J."/>
            <person name="Ritland K."/>
            <person name="Bohlmann J."/>
        </authorList>
    </citation>
    <scope>NUCLEOTIDE SEQUENCE</scope>
    <source>
        <tissue evidence="2">Bark</tissue>
    </source>
</reference>